<keyword evidence="2" id="KW-1185">Reference proteome</keyword>
<dbReference type="EMBL" id="BLXT01000255">
    <property type="protein sequence ID" value="GFN75195.1"/>
    <property type="molecule type" value="Genomic_DNA"/>
</dbReference>
<dbReference type="Proteomes" id="UP000735302">
    <property type="component" value="Unassembled WGS sequence"/>
</dbReference>
<gene>
    <name evidence="1" type="ORF">PoB_000170100</name>
</gene>
<dbReference type="AlphaFoldDB" id="A0AAV3XWK6"/>
<evidence type="ECO:0000313" key="2">
    <source>
        <dbReference type="Proteomes" id="UP000735302"/>
    </source>
</evidence>
<name>A0AAV3XWK6_9GAST</name>
<reference evidence="1 2" key="1">
    <citation type="journal article" date="2021" name="Elife">
        <title>Chloroplast acquisition without the gene transfer in kleptoplastic sea slugs, Plakobranchus ocellatus.</title>
        <authorList>
            <person name="Maeda T."/>
            <person name="Takahashi S."/>
            <person name="Yoshida T."/>
            <person name="Shimamura S."/>
            <person name="Takaki Y."/>
            <person name="Nagai Y."/>
            <person name="Toyoda A."/>
            <person name="Suzuki Y."/>
            <person name="Arimoto A."/>
            <person name="Ishii H."/>
            <person name="Satoh N."/>
            <person name="Nishiyama T."/>
            <person name="Hasebe M."/>
            <person name="Maruyama T."/>
            <person name="Minagawa J."/>
            <person name="Obokata J."/>
            <person name="Shigenobu S."/>
        </authorList>
    </citation>
    <scope>NUCLEOTIDE SEQUENCE [LARGE SCALE GENOMIC DNA]</scope>
</reference>
<sequence length="123" mass="13567">MTSQEPQQMSHKPPQTLTRMCVVRVGHLASSNSVLPGEALHLPALLTSGKAWHTQTTKRLTASNSFSDIKVITVNGRGCKSNTLYNKQVRHYGYRGKDTTKSKCDTVAIKVKTLQQASATLWL</sequence>
<accession>A0AAV3XWK6</accession>
<evidence type="ECO:0000313" key="1">
    <source>
        <dbReference type="EMBL" id="GFN75195.1"/>
    </source>
</evidence>
<proteinExistence type="predicted"/>
<comment type="caution">
    <text evidence="1">The sequence shown here is derived from an EMBL/GenBank/DDBJ whole genome shotgun (WGS) entry which is preliminary data.</text>
</comment>
<protein>
    <submittedName>
        <fullName evidence="1">Uncharacterized protein</fullName>
    </submittedName>
</protein>
<organism evidence="1 2">
    <name type="scientific">Plakobranchus ocellatus</name>
    <dbReference type="NCBI Taxonomy" id="259542"/>
    <lineage>
        <taxon>Eukaryota</taxon>
        <taxon>Metazoa</taxon>
        <taxon>Spiralia</taxon>
        <taxon>Lophotrochozoa</taxon>
        <taxon>Mollusca</taxon>
        <taxon>Gastropoda</taxon>
        <taxon>Heterobranchia</taxon>
        <taxon>Euthyneura</taxon>
        <taxon>Panpulmonata</taxon>
        <taxon>Sacoglossa</taxon>
        <taxon>Placobranchoidea</taxon>
        <taxon>Plakobranchidae</taxon>
        <taxon>Plakobranchus</taxon>
    </lineage>
</organism>